<feature type="compositionally biased region" description="Basic and acidic residues" evidence="1">
    <location>
        <begin position="119"/>
        <end position="138"/>
    </location>
</feature>
<dbReference type="OrthoDB" id="1876167at2759"/>
<name>A0A0K9Q5U4_ZOSMR</name>
<organism evidence="2 3">
    <name type="scientific">Zostera marina</name>
    <name type="common">Eelgrass</name>
    <dbReference type="NCBI Taxonomy" id="29655"/>
    <lineage>
        <taxon>Eukaryota</taxon>
        <taxon>Viridiplantae</taxon>
        <taxon>Streptophyta</taxon>
        <taxon>Embryophyta</taxon>
        <taxon>Tracheophyta</taxon>
        <taxon>Spermatophyta</taxon>
        <taxon>Magnoliopsida</taxon>
        <taxon>Liliopsida</taxon>
        <taxon>Zosteraceae</taxon>
        <taxon>Zostera</taxon>
    </lineage>
</organism>
<feature type="region of interest" description="Disordered" evidence="1">
    <location>
        <begin position="1"/>
        <end position="28"/>
    </location>
</feature>
<dbReference type="Proteomes" id="UP000036987">
    <property type="component" value="Unassembled WGS sequence"/>
</dbReference>
<dbReference type="OMA" id="NDTEQAW"/>
<feature type="region of interest" description="Disordered" evidence="1">
    <location>
        <begin position="116"/>
        <end position="151"/>
    </location>
</feature>
<dbReference type="EMBL" id="LFYR01000104">
    <property type="protein sequence ID" value="KMZ75977.1"/>
    <property type="molecule type" value="Genomic_DNA"/>
</dbReference>
<dbReference type="STRING" id="29655.A0A0K9Q5U4"/>
<keyword evidence="3" id="KW-1185">Reference proteome</keyword>
<dbReference type="PANTHER" id="PTHR34681">
    <property type="entry name" value="UVEAL AUTOANTIGEN WITH COILED-COIL/ANKYRIN"/>
    <property type="match status" value="1"/>
</dbReference>
<evidence type="ECO:0000313" key="3">
    <source>
        <dbReference type="Proteomes" id="UP000036987"/>
    </source>
</evidence>
<protein>
    <recommendedName>
        <fullName evidence="4">CAP-Gly domain-containing linker protein 1</fullName>
    </recommendedName>
</protein>
<dbReference type="AlphaFoldDB" id="A0A0K9Q5U4"/>
<dbReference type="PANTHER" id="PTHR34681:SF2">
    <property type="entry name" value="UVEAL AUTOANTIGEN WITH COILED-COIL_ANKYRIN"/>
    <property type="match status" value="1"/>
</dbReference>
<evidence type="ECO:0000256" key="1">
    <source>
        <dbReference type="SAM" id="MobiDB-lite"/>
    </source>
</evidence>
<evidence type="ECO:0000313" key="2">
    <source>
        <dbReference type="EMBL" id="KMZ75977.1"/>
    </source>
</evidence>
<evidence type="ECO:0008006" key="4">
    <source>
        <dbReference type="Google" id="ProtNLM"/>
    </source>
</evidence>
<gene>
    <name evidence="2" type="ORF">ZOSMA_108G00150</name>
</gene>
<reference evidence="3" key="1">
    <citation type="journal article" date="2016" name="Nature">
        <title>The genome of the seagrass Zostera marina reveals angiosperm adaptation to the sea.</title>
        <authorList>
            <person name="Olsen J.L."/>
            <person name="Rouze P."/>
            <person name="Verhelst B."/>
            <person name="Lin Y.-C."/>
            <person name="Bayer T."/>
            <person name="Collen J."/>
            <person name="Dattolo E."/>
            <person name="De Paoli E."/>
            <person name="Dittami S."/>
            <person name="Maumus F."/>
            <person name="Michel G."/>
            <person name="Kersting A."/>
            <person name="Lauritano C."/>
            <person name="Lohaus R."/>
            <person name="Toepel M."/>
            <person name="Tonon T."/>
            <person name="Vanneste K."/>
            <person name="Amirebrahimi M."/>
            <person name="Brakel J."/>
            <person name="Bostroem C."/>
            <person name="Chovatia M."/>
            <person name="Grimwood J."/>
            <person name="Jenkins J.W."/>
            <person name="Jueterbock A."/>
            <person name="Mraz A."/>
            <person name="Stam W.T."/>
            <person name="Tice H."/>
            <person name="Bornberg-Bauer E."/>
            <person name="Green P.J."/>
            <person name="Pearson G.A."/>
            <person name="Procaccini G."/>
            <person name="Duarte C.M."/>
            <person name="Schmutz J."/>
            <person name="Reusch T.B.H."/>
            <person name="Van de Peer Y."/>
        </authorList>
    </citation>
    <scope>NUCLEOTIDE SEQUENCE [LARGE SCALE GENOMIC DNA]</scope>
    <source>
        <strain evidence="3">cv. Finnish</strain>
    </source>
</reference>
<proteinExistence type="predicted"/>
<dbReference type="Gene3D" id="1.20.58.130">
    <property type="match status" value="1"/>
</dbReference>
<accession>A0A0K9Q5U4</accession>
<feature type="compositionally biased region" description="Low complexity" evidence="1">
    <location>
        <begin position="1"/>
        <end position="18"/>
    </location>
</feature>
<sequence length="151" mass="16835">MAEFLSSSPTSTSRSSPLSPSPPPSIKASGAEVEYVLADIDKSHSEMVTRLRSMKEEMQSWRSKLDTQVKTYQSEISVLKSSLSSEVELLKKEFEGLRVNLQQHQEDVTNSLKSFGIEDASKEHENLKETENTEKTEDNNIPSGDAVKTDI</sequence>
<comment type="caution">
    <text evidence="2">The sequence shown here is derived from an EMBL/GenBank/DDBJ whole genome shotgun (WGS) entry which is preliminary data.</text>
</comment>